<sequence>YHGKRISPDYVSDLLDVEPNQPEPVLVDENEEPEEADPLNPPPPASDLEPQDVVEVEDTIELEDETFLNSVHEVGESSTATFLQEDGDSLLPSFMRRDINSLFGLIASLTRLVCGHETAH</sequence>
<name>A0A699UJQ3_TANCI</name>
<comment type="caution">
    <text evidence="2">The sequence shown here is derived from an EMBL/GenBank/DDBJ whole genome shotgun (WGS) entry which is preliminary data.</text>
</comment>
<feature type="non-terminal residue" evidence="2">
    <location>
        <position position="120"/>
    </location>
</feature>
<feature type="region of interest" description="Disordered" evidence="1">
    <location>
        <begin position="1"/>
        <end position="49"/>
    </location>
</feature>
<feature type="non-terminal residue" evidence="2">
    <location>
        <position position="1"/>
    </location>
</feature>
<reference evidence="2" key="1">
    <citation type="journal article" date="2019" name="Sci. Rep.">
        <title>Draft genome of Tanacetum cinerariifolium, the natural source of mosquito coil.</title>
        <authorList>
            <person name="Yamashiro T."/>
            <person name="Shiraishi A."/>
            <person name="Satake H."/>
            <person name="Nakayama K."/>
        </authorList>
    </citation>
    <scope>NUCLEOTIDE SEQUENCE</scope>
</reference>
<evidence type="ECO:0000256" key="1">
    <source>
        <dbReference type="SAM" id="MobiDB-lite"/>
    </source>
</evidence>
<accession>A0A699UJQ3</accession>
<proteinExistence type="predicted"/>
<organism evidence="2">
    <name type="scientific">Tanacetum cinerariifolium</name>
    <name type="common">Dalmatian daisy</name>
    <name type="synonym">Chrysanthemum cinerariifolium</name>
    <dbReference type="NCBI Taxonomy" id="118510"/>
    <lineage>
        <taxon>Eukaryota</taxon>
        <taxon>Viridiplantae</taxon>
        <taxon>Streptophyta</taxon>
        <taxon>Embryophyta</taxon>
        <taxon>Tracheophyta</taxon>
        <taxon>Spermatophyta</taxon>
        <taxon>Magnoliopsida</taxon>
        <taxon>eudicotyledons</taxon>
        <taxon>Gunneridae</taxon>
        <taxon>Pentapetalae</taxon>
        <taxon>asterids</taxon>
        <taxon>campanulids</taxon>
        <taxon>Asterales</taxon>
        <taxon>Asteraceae</taxon>
        <taxon>Asteroideae</taxon>
        <taxon>Anthemideae</taxon>
        <taxon>Anthemidinae</taxon>
        <taxon>Tanacetum</taxon>
    </lineage>
</organism>
<feature type="compositionally biased region" description="Acidic residues" evidence="1">
    <location>
        <begin position="26"/>
        <end position="37"/>
    </location>
</feature>
<protein>
    <submittedName>
        <fullName evidence="2">Uncharacterized protein</fullName>
    </submittedName>
</protein>
<dbReference type="EMBL" id="BKCJ011330571">
    <property type="protein sequence ID" value="GFD21546.1"/>
    <property type="molecule type" value="Genomic_DNA"/>
</dbReference>
<gene>
    <name evidence="2" type="ORF">Tci_893515</name>
</gene>
<dbReference type="AlphaFoldDB" id="A0A699UJQ3"/>
<evidence type="ECO:0000313" key="2">
    <source>
        <dbReference type="EMBL" id="GFD21546.1"/>
    </source>
</evidence>